<evidence type="ECO:0000256" key="1">
    <source>
        <dbReference type="SAM" id="MobiDB-lite"/>
    </source>
</evidence>
<dbReference type="AlphaFoldDB" id="A0A8J2HA39"/>
<dbReference type="EMBL" id="CAJNRD030001119">
    <property type="protein sequence ID" value="CAG5087962.1"/>
    <property type="molecule type" value="Genomic_DNA"/>
</dbReference>
<keyword evidence="3" id="KW-1185">Reference proteome</keyword>
<organism evidence="2 3">
    <name type="scientific">Cotesia congregata</name>
    <name type="common">Parasitoid wasp</name>
    <name type="synonym">Apanteles congregatus</name>
    <dbReference type="NCBI Taxonomy" id="51543"/>
    <lineage>
        <taxon>Eukaryota</taxon>
        <taxon>Metazoa</taxon>
        <taxon>Ecdysozoa</taxon>
        <taxon>Arthropoda</taxon>
        <taxon>Hexapoda</taxon>
        <taxon>Insecta</taxon>
        <taxon>Pterygota</taxon>
        <taxon>Neoptera</taxon>
        <taxon>Endopterygota</taxon>
        <taxon>Hymenoptera</taxon>
        <taxon>Apocrita</taxon>
        <taxon>Ichneumonoidea</taxon>
        <taxon>Braconidae</taxon>
        <taxon>Microgastrinae</taxon>
        <taxon>Cotesia</taxon>
    </lineage>
</organism>
<name>A0A8J2HA39_COTCN</name>
<evidence type="ECO:0000313" key="3">
    <source>
        <dbReference type="Proteomes" id="UP000786811"/>
    </source>
</evidence>
<sequence length="86" mass="9885">MRTNHSMTRSRRYSAAGKLSDCSGATRRTSIPSMLRSSIVNPGLALKYSNRIRFKRIPIIIPYSRFISRQQTRVTDSGNLQRTRKI</sequence>
<accession>A0A8J2HA39</accession>
<dbReference type="Proteomes" id="UP000786811">
    <property type="component" value="Unassembled WGS sequence"/>
</dbReference>
<reference evidence="2" key="1">
    <citation type="submission" date="2021-04" db="EMBL/GenBank/DDBJ databases">
        <authorList>
            <person name="Chebbi M.A.C M."/>
        </authorList>
    </citation>
    <scope>NUCLEOTIDE SEQUENCE</scope>
</reference>
<comment type="caution">
    <text evidence="2">The sequence shown here is derived from an EMBL/GenBank/DDBJ whole genome shotgun (WGS) entry which is preliminary data.</text>
</comment>
<proteinExistence type="predicted"/>
<evidence type="ECO:0000313" key="2">
    <source>
        <dbReference type="EMBL" id="CAG5087962.1"/>
    </source>
</evidence>
<gene>
    <name evidence="2" type="ORF">HICCMSTLAB_LOCUS4661</name>
</gene>
<protein>
    <submittedName>
        <fullName evidence="2">Uncharacterized protein</fullName>
    </submittedName>
</protein>
<feature type="region of interest" description="Disordered" evidence="1">
    <location>
        <begin position="1"/>
        <end position="22"/>
    </location>
</feature>